<protein>
    <recommendedName>
        <fullName evidence="4">ATP-grasp domain-containing protein</fullName>
    </recommendedName>
</protein>
<dbReference type="AlphaFoldDB" id="A0A3B0S7U1"/>
<keyword evidence="2" id="KW-0547">Nucleotide-binding</keyword>
<keyword evidence="3" id="KW-0067">ATP-binding</keyword>
<dbReference type="Pfam" id="PF13535">
    <property type="entry name" value="ATP-grasp_4"/>
    <property type="match status" value="1"/>
</dbReference>
<dbReference type="SUPFAM" id="SSF56059">
    <property type="entry name" value="Glutathione synthetase ATP-binding domain-like"/>
    <property type="match status" value="1"/>
</dbReference>
<name>A0A3B0S7U1_9ZZZZ</name>
<dbReference type="PROSITE" id="PS50975">
    <property type="entry name" value="ATP_GRASP"/>
    <property type="match status" value="1"/>
</dbReference>
<evidence type="ECO:0000256" key="2">
    <source>
        <dbReference type="ARBA" id="ARBA00022741"/>
    </source>
</evidence>
<organism evidence="5">
    <name type="scientific">hydrothermal vent metagenome</name>
    <dbReference type="NCBI Taxonomy" id="652676"/>
    <lineage>
        <taxon>unclassified sequences</taxon>
        <taxon>metagenomes</taxon>
        <taxon>ecological metagenomes</taxon>
    </lineage>
</organism>
<dbReference type="InterPro" id="IPR040570">
    <property type="entry name" value="LAL_C2"/>
</dbReference>
<dbReference type="EMBL" id="UOEK01000151">
    <property type="protein sequence ID" value="VAV98971.1"/>
    <property type="molecule type" value="Genomic_DNA"/>
</dbReference>
<evidence type="ECO:0000313" key="5">
    <source>
        <dbReference type="EMBL" id="VAV98971.1"/>
    </source>
</evidence>
<evidence type="ECO:0000256" key="1">
    <source>
        <dbReference type="ARBA" id="ARBA00022598"/>
    </source>
</evidence>
<accession>A0A3B0S7U1</accession>
<dbReference type="GO" id="GO:0016874">
    <property type="term" value="F:ligase activity"/>
    <property type="evidence" value="ECO:0007669"/>
    <property type="project" value="UniProtKB-KW"/>
</dbReference>
<evidence type="ECO:0000259" key="4">
    <source>
        <dbReference type="PROSITE" id="PS50975"/>
    </source>
</evidence>
<feature type="domain" description="ATP-grasp" evidence="4">
    <location>
        <begin position="92"/>
        <end position="291"/>
    </location>
</feature>
<dbReference type="SMART" id="SM01209">
    <property type="entry name" value="GARS_A"/>
    <property type="match status" value="1"/>
</dbReference>
<gene>
    <name evidence="5" type="ORF">MNBD_ACTINO02-1966</name>
</gene>
<dbReference type="InterPro" id="IPR011761">
    <property type="entry name" value="ATP-grasp"/>
</dbReference>
<dbReference type="Pfam" id="PF18603">
    <property type="entry name" value="LAL_C2"/>
    <property type="match status" value="1"/>
</dbReference>
<keyword evidence="1" id="KW-0436">Ligase</keyword>
<evidence type="ECO:0000256" key="3">
    <source>
        <dbReference type="ARBA" id="ARBA00022840"/>
    </source>
</evidence>
<dbReference type="PANTHER" id="PTHR43585:SF2">
    <property type="entry name" value="ATP-GRASP ENZYME FSQD"/>
    <property type="match status" value="1"/>
</dbReference>
<dbReference type="Gene3D" id="3.30.470.20">
    <property type="entry name" value="ATP-grasp fold, B domain"/>
    <property type="match status" value="1"/>
</dbReference>
<proteinExistence type="predicted"/>
<dbReference type="GO" id="GO:0046872">
    <property type="term" value="F:metal ion binding"/>
    <property type="evidence" value="ECO:0007669"/>
    <property type="project" value="InterPro"/>
</dbReference>
<dbReference type="InterPro" id="IPR052032">
    <property type="entry name" value="ATP-dep_AA_Ligase"/>
</dbReference>
<dbReference type="GO" id="GO:0005524">
    <property type="term" value="F:ATP binding"/>
    <property type="evidence" value="ECO:0007669"/>
    <property type="project" value="UniProtKB-KW"/>
</dbReference>
<reference evidence="5" key="1">
    <citation type="submission" date="2018-06" db="EMBL/GenBank/DDBJ databases">
        <authorList>
            <person name="Zhirakovskaya E."/>
        </authorList>
    </citation>
    <scope>NUCLEOTIDE SEQUENCE</scope>
</reference>
<dbReference type="PANTHER" id="PTHR43585">
    <property type="entry name" value="FUMIPYRROLE BIOSYNTHESIS PROTEIN C"/>
    <property type="match status" value="1"/>
</dbReference>
<sequence length="386" mass="39803">MSAASDLRVDLVIASEGDLPMSGLGKSRSITIDCMRPEWSASRVAKHKPTPDVVIAADDGGVEVAAMASDMLGTPSNSIAAVAATRDKAHMRGLLANSNVAQPEFRLARPGQVAAAASAIGYPCVVKPRGLSASRGVIRVDTVAEADAAETRTRAVIANAGGDSDTTLLVETFVPGPEVAVEGMVLNGELVVLALLDKPDPLDGPFFEETMFVTPSRHDPAIQDEIESVTADAVRAIGLVTGPIHAEVRCGPHGVVLIEIAARSIGGLCGRALSFGLLGESLESVIIRSALGLPGSGLDTAVPATGVLMLPIPRAGTLTSIEGVDNALAVDGVTEFDQTIPNGKTVVPLPEGDRYLGFLFAKAMTPDGVEDALRTAHAALTITIEE</sequence>